<organism evidence="1 2">
    <name type="scientific">Saccharibacter floricola DSM 15669</name>
    <dbReference type="NCBI Taxonomy" id="1123227"/>
    <lineage>
        <taxon>Bacteria</taxon>
        <taxon>Pseudomonadati</taxon>
        <taxon>Pseudomonadota</taxon>
        <taxon>Alphaproteobacteria</taxon>
        <taxon>Acetobacterales</taxon>
        <taxon>Acetobacteraceae</taxon>
        <taxon>Saccharibacter</taxon>
    </lineage>
</organism>
<reference evidence="1" key="1">
    <citation type="submission" date="2013-04" db="EMBL/GenBank/DDBJ databases">
        <title>The genome sequencing project of 58 acetic acid bacteria.</title>
        <authorList>
            <person name="Okamoto-Kainuma A."/>
            <person name="Ishikawa M."/>
            <person name="Umino S."/>
            <person name="Koizumi Y."/>
            <person name="Shiwa Y."/>
            <person name="Yoshikawa H."/>
            <person name="Matsutani M."/>
            <person name="Matsushita K."/>
        </authorList>
    </citation>
    <scope>NUCLEOTIDE SEQUENCE</scope>
    <source>
        <strain evidence="1">DSM 15669</strain>
    </source>
</reference>
<dbReference type="Proteomes" id="UP001062901">
    <property type="component" value="Unassembled WGS sequence"/>
</dbReference>
<name>A0ABQ0P107_9PROT</name>
<dbReference type="RefSeq" id="WP_156809456.1">
    <property type="nucleotide sequence ID" value="NZ_BAQD01000139.1"/>
</dbReference>
<evidence type="ECO:0000313" key="1">
    <source>
        <dbReference type="EMBL" id="GBQ08751.1"/>
    </source>
</evidence>
<protein>
    <recommendedName>
        <fullName evidence="3">Phage protein Gp138 N-terminal domain-containing protein</fullName>
    </recommendedName>
</protein>
<sequence length="203" mass="21696">MSSFRKIPQADAFTNAARYHASRAIDHLPSILPASLVEMEGRIATVQIEADNTPIPRIRVPLLESEYIRAPLQPGCLGMVIPAHLTLGLMTGLGIRRPAMGERPGNFSACVFVPLSHAAWEKLNGQFLNLYGVEGVQLNPSLNHPHTVRLTHDDITLSTGSAQITLSGGTVSITGDLVINGQEYKAHTHSNGHNGAPTGGILS</sequence>
<evidence type="ECO:0000313" key="2">
    <source>
        <dbReference type="Proteomes" id="UP001062901"/>
    </source>
</evidence>
<dbReference type="EMBL" id="BAQD01000139">
    <property type="protein sequence ID" value="GBQ08751.1"/>
    <property type="molecule type" value="Genomic_DNA"/>
</dbReference>
<comment type="caution">
    <text evidence="1">The sequence shown here is derived from an EMBL/GenBank/DDBJ whole genome shotgun (WGS) entry which is preliminary data.</text>
</comment>
<accession>A0ABQ0P107</accession>
<evidence type="ECO:0008006" key="3">
    <source>
        <dbReference type="Google" id="ProtNLM"/>
    </source>
</evidence>
<gene>
    <name evidence="1" type="ORF">AA15669_1893</name>
</gene>
<keyword evidence="2" id="KW-1185">Reference proteome</keyword>
<proteinExistence type="predicted"/>